<keyword evidence="2" id="KW-0012">Acyltransferase</keyword>
<evidence type="ECO:0000313" key="2">
    <source>
        <dbReference type="EMBL" id="QTR47138.1"/>
    </source>
</evidence>
<dbReference type="EC" id="2.3.1.-" evidence="2"/>
<protein>
    <submittedName>
        <fullName evidence="2">GNAT family N-acetyltransferase</fullName>
        <ecNumber evidence="2">2.3.1.-</ecNumber>
    </submittedName>
</protein>
<dbReference type="Proteomes" id="UP000672039">
    <property type="component" value="Chromosome"/>
</dbReference>
<keyword evidence="2" id="KW-0808">Transferase</keyword>
<dbReference type="Pfam" id="PF13480">
    <property type="entry name" value="Acetyltransf_6"/>
    <property type="match status" value="1"/>
</dbReference>
<accession>A0ABX7WXX0</accession>
<dbReference type="InterPro" id="IPR038740">
    <property type="entry name" value="BioF2-like_GNAT_dom"/>
</dbReference>
<evidence type="ECO:0000259" key="1">
    <source>
        <dbReference type="Pfam" id="PF13480"/>
    </source>
</evidence>
<sequence length="385" mass="44029">MTTQLVTATRELRDIVPAWDVLTRQSLEPNVFYESWALLPALEALAAKNPRVAVLLVWADTAHSRLIGLFPLVQEQTYQKFPACHWLNWLHPHCPLGTPLVHQRHAAEAFQALFAWLRDHSGALAFSLNKVPAEGEFAHHLRLFAQQHGGLVNERDTWERALLKAGASGEDYVSTHQRKKKLKEYSRLRRRLEDLGELEFQALLPGQNHGLSDWINDFLHLEERGWKGKALTAMSCHQGERDFAEDLIRNAAARGQLMMLKMLLDGQTIAIKLNLTSATQGSYALKIAYHEAYAAYSPGVLLELENIYRTLDDTPLAWMDSCAIPNHPMINHLWAERRKMVNFHLSTPRALSKPLLHTMQLVKTAYQYYQYRVKLRPSGRGYKCL</sequence>
<dbReference type="SUPFAM" id="SSF55729">
    <property type="entry name" value="Acyl-CoA N-acyltransferases (Nat)"/>
    <property type="match status" value="1"/>
</dbReference>
<organism evidence="2 3">
    <name type="scientific">Thiothrix litoralis</name>
    <dbReference type="NCBI Taxonomy" id="2891210"/>
    <lineage>
        <taxon>Bacteria</taxon>
        <taxon>Pseudomonadati</taxon>
        <taxon>Pseudomonadota</taxon>
        <taxon>Gammaproteobacteria</taxon>
        <taxon>Thiotrichales</taxon>
        <taxon>Thiotrichaceae</taxon>
        <taxon>Thiothrix</taxon>
    </lineage>
</organism>
<evidence type="ECO:0000313" key="3">
    <source>
        <dbReference type="Proteomes" id="UP000672039"/>
    </source>
</evidence>
<dbReference type="EMBL" id="CP072801">
    <property type="protein sequence ID" value="QTR47138.1"/>
    <property type="molecule type" value="Genomic_DNA"/>
</dbReference>
<gene>
    <name evidence="2" type="ORF">J9253_04130</name>
</gene>
<feature type="domain" description="BioF2-like acetyltransferase" evidence="1">
    <location>
        <begin position="180"/>
        <end position="312"/>
    </location>
</feature>
<dbReference type="GO" id="GO:0016746">
    <property type="term" value="F:acyltransferase activity"/>
    <property type="evidence" value="ECO:0007669"/>
    <property type="project" value="UniProtKB-KW"/>
</dbReference>
<reference evidence="2 3" key="1">
    <citation type="submission" date="2021-04" db="EMBL/GenBank/DDBJ databases">
        <title>Genomics, taxonomy and metabolism of representatives of sulfur bacteria of the genus Thiothrix: Thiothrix fructosivorans QT, Thiothrix unzii A1T and three new species, Thiothrix subterranea sp. nov., Thiothrix litoralis sp. nov. and 'Candidatus Thiothrix anitrata' sp. nov.</title>
        <authorList>
            <person name="Ravin N.V."/>
            <person name="Smolyakov D."/>
            <person name="Rudenko T.S."/>
            <person name="Mardanov A.V."/>
            <person name="Beletsky A.V."/>
            <person name="Markov N.D."/>
            <person name="Fomenkov A.I."/>
            <person name="Roberts R.J."/>
            <person name="Karnachuk O.V."/>
            <person name="Novikov A."/>
            <person name="Grabovich M.Y."/>
        </authorList>
    </citation>
    <scope>NUCLEOTIDE SEQUENCE [LARGE SCALE GENOMIC DNA]</scope>
    <source>
        <strain evidence="2 3">AS</strain>
    </source>
</reference>
<keyword evidence="3" id="KW-1185">Reference proteome</keyword>
<dbReference type="RefSeq" id="WP_210223428.1">
    <property type="nucleotide sequence ID" value="NZ_CP072801.1"/>
</dbReference>
<dbReference type="InterPro" id="IPR016181">
    <property type="entry name" value="Acyl_CoA_acyltransferase"/>
</dbReference>
<name>A0ABX7WXX0_9GAMM</name>
<proteinExistence type="predicted"/>